<reference evidence="2" key="1">
    <citation type="submission" date="2022-05" db="EMBL/GenBank/DDBJ databases">
        <title>The Musa troglodytarum L. genome provides insights into the mechanism of non-climacteric behaviour and enrichment of carotenoids.</title>
        <authorList>
            <person name="Wang J."/>
        </authorList>
    </citation>
    <scope>NUCLEOTIDE SEQUENCE</scope>
    <source>
        <tissue evidence="2">Leaf</tissue>
    </source>
</reference>
<evidence type="ECO:0000256" key="1">
    <source>
        <dbReference type="SAM" id="Phobius"/>
    </source>
</evidence>
<keyword evidence="1" id="KW-0812">Transmembrane</keyword>
<accession>A0A9E7H9V7</accession>
<keyword evidence="3" id="KW-1185">Reference proteome</keyword>
<dbReference type="EMBL" id="CP097510">
    <property type="protein sequence ID" value="URE26214.1"/>
    <property type="molecule type" value="Genomic_DNA"/>
</dbReference>
<sequence>MSTGQYGNHHCSLGNVTRGPVQKLLLGSYWIHFSLLPLLLRPLWPFAFGLCFQWS</sequence>
<gene>
    <name evidence="2" type="ORF">MUK42_13305</name>
</gene>
<proteinExistence type="predicted"/>
<dbReference type="AlphaFoldDB" id="A0A9E7H9V7"/>
<protein>
    <submittedName>
        <fullName evidence="2">Uncharacterized protein</fullName>
    </submittedName>
</protein>
<feature type="transmembrane region" description="Helical" evidence="1">
    <location>
        <begin position="29"/>
        <end position="52"/>
    </location>
</feature>
<name>A0A9E7H9V7_9LILI</name>
<keyword evidence="1" id="KW-1133">Transmembrane helix</keyword>
<keyword evidence="1" id="KW-0472">Membrane</keyword>
<dbReference type="Proteomes" id="UP001055439">
    <property type="component" value="Chromosome 8"/>
</dbReference>
<evidence type="ECO:0000313" key="2">
    <source>
        <dbReference type="EMBL" id="URE26214.1"/>
    </source>
</evidence>
<organism evidence="2 3">
    <name type="scientific">Musa troglodytarum</name>
    <name type="common">fe'i banana</name>
    <dbReference type="NCBI Taxonomy" id="320322"/>
    <lineage>
        <taxon>Eukaryota</taxon>
        <taxon>Viridiplantae</taxon>
        <taxon>Streptophyta</taxon>
        <taxon>Embryophyta</taxon>
        <taxon>Tracheophyta</taxon>
        <taxon>Spermatophyta</taxon>
        <taxon>Magnoliopsida</taxon>
        <taxon>Liliopsida</taxon>
        <taxon>Zingiberales</taxon>
        <taxon>Musaceae</taxon>
        <taxon>Musa</taxon>
    </lineage>
</organism>
<evidence type="ECO:0000313" key="3">
    <source>
        <dbReference type="Proteomes" id="UP001055439"/>
    </source>
</evidence>